<reference evidence="2" key="1">
    <citation type="submission" date="2022-03" db="EMBL/GenBank/DDBJ databases">
        <authorList>
            <person name="Alioto T."/>
            <person name="Alioto T."/>
            <person name="Gomez Garrido J."/>
        </authorList>
    </citation>
    <scope>NUCLEOTIDE SEQUENCE</scope>
</reference>
<evidence type="ECO:0000256" key="1">
    <source>
        <dbReference type="SAM" id="SignalP"/>
    </source>
</evidence>
<accession>A0AAD1VUR0</accession>
<organism evidence="2 3">
    <name type="scientific">Pelobates cultripes</name>
    <name type="common">Western spadefoot toad</name>
    <dbReference type="NCBI Taxonomy" id="61616"/>
    <lineage>
        <taxon>Eukaryota</taxon>
        <taxon>Metazoa</taxon>
        <taxon>Chordata</taxon>
        <taxon>Craniata</taxon>
        <taxon>Vertebrata</taxon>
        <taxon>Euteleostomi</taxon>
        <taxon>Amphibia</taxon>
        <taxon>Batrachia</taxon>
        <taxon>Anura</taxon>
        <taxon>Pelobatoidea</taxon>
        <taxon>Pelobatidae</taxon>
        <taxon>Pelobates</taxon>
    </lineage>
</organism>
<dbReference type="Proteomes" id="UP001295444">
    <property type="component" value="Chromosome 02"/>
</dbReference>
<keyword evidence="1" id="KW-0732">Signal</keyword>
<dbReference type="EMBL" id="OW240913">
    <property type="protein sequence ID" value="CAH2250394.1"/>
    <property type="molecule type" value="Genomic_DNA"/>
</dbReference>
<sequence>ETQRAKISHFRVTHAILLLTTVETSSGKIYYVSHQALEFAVHHFRATYATPERSGSGSAHWIEIMTVRLLITIWIVSRRIDTSEEAQTRGKRVKWGLEALF</sequence>
<name>A0AAD1VUR0_PELCU</name>
<feature type="signal peptide" evidence="1">
    <location>
        <begin position="1"/>
        <end position="27"/>
    </location>
</feature>
<evidence type="ECO:0000313" key="2">
    <source>
        <dbReference type="EMBL" id="CAH2250394.1"/>
    </source>
</evidence>
<keyword evidence="3" id="KW-1185">Reference proteome</keyword>
<protein>
    <submittedName>
        <fullName evidence="2">Uncharacterized protein</fullName>
    </submittedName>
</protein>
<feature type="chain" id="PRO_5041940451" evidence="1">
    <location>
        <begin position="28"/>
        <end position="101"/>
    </location>
</feature>
<evidence type="ECO:0000313" key="3">
    <source>
        <dbReference type="Proteomes" id="UP001295444"/>
    </source>
</evidence>
<dbReference type="AlphaFoldDB" id="A0AAD1VUR0"/>
<proteinExistence type="predicted"/>
<gene>
    <name evidence="2" type="ORF">PECUL_23A042574</name>
</gene>
<feature type="non-terminal residue" evidence="2">
    <location>
        <position position="1"/>
    </location>
</feature>